<name>A0A378QG97_FAUOS</name>
<reference evidence="2 3" key="1">
    <citation type="submission" date="2018-06" db="EMBL/GenBank/DDBJ databases">
        <authorList>
            <consortium name="Pathogen Informatics"/>
            <person name="Doyle S."/>
        </authorList>
    </citation>
    <scope>NUCLEOTIDE SEQUENCE [LARGE SCALE GENOMIC DNA]</scope>
    <source>
        <strain evidence="2 3">NCTC10465</strain>
    </source>
</reference>
<dbReference type="Proteomes" id="UP000255230">
    <property type="component" value="Unassembled WGS sequence"/>
</dbReference>
<protein>
    <submittedName>
        <fullName evidence="2">Predicted AAA-ATPase</fullName>
    </submittedName>
</protein>
<dbReference type="Pfam" id="PF09820">
    <property type="entry name" value="AAA-ATPase_like"/>
    <property type="match status" value="1"/>
</dbReference>
<dbReference type="InterPro" id="IPR012547">
    <property type="entry name" value="PDDEXK_9"/>
</dbReference>
<accession>A0A378QG97</accession>
<dbReference type="GeneID" id="35778269"/>
<evidence type="ECO:0000259" key="1">
    <source>
        <dbReference type="Pfam" id="PF09820"/>
    </source>
</evidence>
<evidence type="ECO:0000313" key="3">
    <source>
        <dbReference type="Proteomes" id="UP000255230"/>
    </source>
</evidence>
<feature type="domain" description="AAA-ATPase-like" evidence="1">
    <location>
        <begin position="6"/>
        <end position="201"/>
    </location>
</feature>
<dbReference type="AlphaFoldDB" id="A0A378QG97"/>
<keyword evidence="3" id="KW-1185">Reference proteome</keyword>
<dbReference type="KEGG" id="mos:AXE82_07870"/>
<dbReference type="EMBL" id="UGPY01000001">
    <property type="protein sequence ID" value="STY98257.1"/>
    <property type="molecule type" value="Genomic_DNA"/>
</dbReference>
<dbReference type="PANTHER" id="PTHR34825:SF1">
    <property type="entry name" value="AAA-ATPASE-LIKE DOMAIN-CONTAINING PROTEIN"/>
    <property type="match status" value="1"/>
</dbReference>
<proteinExistence type="predicted"/>
<dbReference type="Pfam" id="PF08011">
    <property type="entry name" value="PDDEXK_9"/>
    <property type="match status" value="1"/>
</dbReference>
<dbReference type="SUPFAM" id="SSF52540">
    <property type="entry name" value="P-loop containing nucleoside triphosphate hydrolases"/>
    <property type="match status" value="1"/>
</dbReference>
<organism evidence="2 3">
    <name type="scientific">Faucicola osloensis</name>
    <name type="common">Moraxella osloensis</name>
    <dbReference type="NCBI Taxonomy" id="34062"/>
    <lineage>
        <taxon>Bacteria</taxon>
        <taxon>Pseudomonadati</taxon>
        <taxon>Pseudomonadota</taxon>
        <taxon>Gammaproteobacteria</taxon>
        <taxon>Moraxellales</taxon>
        <taxon>Moraxellaceae</taxon>
        <taxon>Faucicola</taxon>
    </lineage>
</organism>
<sequence>MKKLFPKGIQTFADIRKGNYYYVDKTSYIIELLKEKFVFLSRPRRFGKSLTLDTIAELFSGNKTLFKGLYAENHWNWQKTYPIIRIDFGLNTSLNYEYLTKILHEQISEIEREFGIERIYETYSGRFGYLLKRIAEQYQSQVVVLIDEYDKPILDNITDEGQAVLVRDILRDFYGSIKASDSYIRFSMLTGVSRFSKINLFSGLNNLTDITLLEEFSGLCGYTQSELETVFAPELEGIDLAKVKHWYNGYNWTGESVYNPYDILLFLSNSRKMFKAYWFETGSPTFLMDMLLHKHIDITSLQGIDSSEQVLSQFEVGNISPIALMFQTGYLTVDKVLQLPFGVRYTFKFPNIEVQQSFNQAVIYKFLPTQAPQIIRIQSQLYQNLVDDDLAGMFVTIQSFFAGIPYNWHSNNDIAHFEGYWASVFYAYFASIGLHINVEEPTNNGRMDMTVFFADRVYIFEFKVIRQSSDKGSALAQIQDKKYAQKYQGLGKKIYEIGVEFDEKSLEVGFEVI</sequence>
<dbReference type="InterPro" id="IPR018631">
    <property type="entry name" value="AAA-ATPase-like_dom"/>
</dbReference>
<dbReference type="RefSeq" id="WP_062333354.1">
    <property type="nucleotide sequence ID" value="NZ_CBCRZU010000039.1"/>
</dbReference>
<gene>
    <name evidence="2" type="ORF">NCTC10465_02065</name>
</gene>
<dbReference type="InterPro" id="IPR027417">
    <property type="entry name" value="P-loop_NTPase"/>
</dbReference>
<dbReference type="PANTHER" id="PTHR34825">
    <property type="entry name" value="CONSERVED PROTEIN, WITH A WEAK D-GALACTARATE DEHYDRATASE/ALTRONATE HYDROLASE DOMAIN"/>
    <property type="match status" value="1"/>
</dbReference>
<evidence type="ECO:0000313" key="2">
    <source>
        <dbReference type="EMBL" id="STY98257.1"/>
    </source>
</evidence>